<keyword evidence="2" id="KW-0472">Membrane</keyword>
<dbReference type="InterPro" id="IPR023616">
    <property type="entry name" value="Cyt_c_oxase-like_su1_dom"/>
</dbReference>
<evidence type="ECO:0000313" key="4">
    <source>
        <dbReference type="EMBL" id="MEY2183684.1"/>
    </source>
</evidence>
<keyword evidence="2" id="KW-0812">Transmembrane</keyword>
<evidence type="ECO:0000256" key="2">
    <source>
        <dbReference type="SAM" id="Phobius"/>
    </source>
</evidence>
<dbReference type="SUPFAM" id="SSF81442">
    <property type="entry name" value="Cytochrome c oxidase subunit I-like"/>
    <property type="match status" value="1"/>
</dbReference>
<reference evidence="4 5" key="1">
    <citation type="submission" date="2024-07" db="EMBL/GenBank/DDBJ databases">
        <title>Molecular mechanisms and environmental adaptations of flagellar loss and biofilm growth of Rhodanobacter under environmental stress.</title>
        <authorList>
            <person name="Chen M."/>
        </authorList>
    </citation>
    <scope>NUCLEOTIDE SEQUENCE [LARGE SCALE GENOMIC DNA]</scope>
    <source>
        <strain evidence="4 5">RS22</strain>
    </source>
</reference>
<keyword evidence="1" id="KW-0813">Transport</keyword>
<keyword evidence="1" id="KW-0679">Respiratory chain</keyword>
<feature type="transmembrane region" description="Helical" evidence="2">
    <location>
        <begin position="81"/>
        <end position="99"/>
    </location>
</feature>
<sequence>MAVAVQDTGAGGDGATHGRTSAEDDGALAAIFKAYTVSATFWLLFGTAVGLLLAFKFGAPDFWAGKYLTFGRLRPIHTNDVFYGFASIGLVGTAFYVTARSCGTGLYSTRLAWLSLWLFNIAAVAGTIALDLGWNWGDLEYREWPWPIRLVFFIALLVTVWNLLATIARRASHDIYLSNWYIIGGFLWTLVICLVAILPWYQQGLGQVAISGYFMHNAVGMWFTPLALGLFYYAIPKVLNRPIYSYALGVLAFWTNLVFYPMLGGHHFLFSPLPWWLQTTAILCSVGMLVPVLGGSANFLLTMRGRYHGRIESYPLAFLFIAVLCYLVGSTQGTVEALRSLQAVWHFTSFTVGHSHLTMYGFVSFAVWGGIYALLPLATGKNPGRLGVAMHFWLALVGMSIYVIALSIGGTLQGLDWVHGVPFIQSVVDMAPYYLWRGVGGILMFLSHLVFAWNVWRMTAGKPGNAPSPIMEPEGAAA</sequence>
<feature type="transmembrane region" description="Helical" evidence="2">
    <location>
        <begin position="213"/>
        <end position="234"/>
    </location>
</feature>
<dbReference type="PROSITE" id="PS50855">
    <property type="entry name" value="COX1"/>
    <property type="match status" value="1"/>
</dbReference>
<proteinExistence type="predicted"/>
<dbReference type="InterPro" id="IPR036927">
    <property type="entry name" value="Cyt_c_oxase-like_su1_sf"/>
</dbReference>
<organism evidence="4 5">
    <name type="scientific">Rhodanobacter humi</name>
    <dbReference type="NCBI Taxonomy" id="1888173"/>
    <lineage>
        <taxon>Bacteria</taxon>
        <taxon>Pseudomonadati</taxon>
        <taxon>Pseudomonadota</taxon>
        <taxon>Gammaproteobacteria</taxon>
        <taxon>Lysobacterales</taxon>
        <taxon>Rhodanobacteraceae</taxon>
        <taxon>Rhodanobacter</taxon>
    </lineage>
</organism>
<feature type="transmembrane region" description="Helical" evidence="2">
    <location>
        <begin position="41"/>
        <end position="59"/>
    </location>
</feature>
<keyword evidence="1" id="KW-0249">Electron transport</keyword>
<dbReference type="Proteomes" id="UP001562159">
    <property type="component" value="Unassembled WGS sequence"/>
</dbReference>
<dbReference type="EMBL" id="JBGBPY010000001">
    <property type="protein sequence ID" value="MEY2183684.1"/>
    <property type="molecule type" value="Genomic_DNA"/>
</dbReference>
<feature type="transmembrane region" description="Helical" evidence="2">
    <location>
        <begin position="243"/>
        <end position="263"/>
    </location>
</feature>
<name>A0ABV4AW59_9GAMM</name>
<evidence type="ECO:0000256" key="1">
    <source>
        <dbReference type="ARBA" id="ARBA00022660"/>
    </source>
</evidence>
<protein>
    <submittedName>
        <fullName evidence="4">Cbb3-type cytochrome c oxidase subunit I</fullName>
    </submittedName>
</protein>
<dbReference type="InterPro" id="IPR000883">
    <property type="entry name" value="Cyt_C_Oxase_1"/>
</dbReference>
<feature type="transmembrane region" description="Helical" evidence="2">
    <location>
        <begin position="111"/>
        <end position="130"/>
    </location>
</feature>
<feature type="transmembrane region" description="Helical" evidence="2">
    <location>
        <begin position="390"/>
        <end position="414"/>
    </location>
</feature>
<feature type="transmembrane region" description="Helical" evidence="2">
    <location>
        <begin position="180"/>
        <end position="201"/>
    </location>
</feature>
<dbReference type="PANTHER" id="PTHR10422:SF29">
    <property type="entry name" value="CYTOCHROME C OXIDASE SUBUNIT 1 HOMOLOG, BACTEROID"/>
    <property type="match status" value="1"/>
</dbReference>
<accession>A0ABV4AW59</accession>
<evidence type="ECO:0000259" key="3">
    <source>
        <dbReference type="PROSITE" id="PS50855"/>
    </source>
</evidence>
<dbReference type="PANTHER" id="PTHR10422">
    <property type="entry name" value="CYTOCHROME C OXIDASE SUBUNIT 1"/>
    <property type="match status" value="1"/>
</dbReference>
<dbReference type="Pfam" id="PF00115">
    <property type="entry name" value="COX1"/>
    <property type="match status" value="1"/>
</dbReference>
<feature type="domain" description="Cytochrome oxidase subunit I profile" evidence="3">
    <location>
        <begin position="38"/>
        <end position="456"/>
    </location>
</feature>
<keyword evidence="5" id="KW-1185">Reference proteome</keyword>
<feature type="transmembrane region" description="Helical" evidence="2">
    <location>
        <begin position="357"/>
        <end position="378"/>
    </location>
</feature>
<comment type="caution">
    <text evidence="4">The sequence shown here is derived from an EMBL/GenBank/DDBJ whole genome shotgun (WGS) entry which is preliminary data.</text>
</comment>
<feature type="transmembrane region" description="Helical" evidence="2">
    <location>
        <begin position="434"/>
        <end position="456"/>
    </location>
</feature>
<gene>
    <name evidence="4" type="ORF">AB7878_14770</name>
</gene>
<feature type="transmembrane region" description="Helical" evidence="2">
    <location>
        <begin position="150"/>
        <end position="168"/>
    </location>
</feature>
<feature type="transmembrane region" description="Helical" evidence="2">
    <location>
        <begin position="275"/>
        <end position="301"/>
    </location>
</feature>
<keyword evidence="2" id="KW-1133">Transmembrane helix</keyword>
<dbReference type="Gene3D" id="1.20.210.10">
    <property type="entry name" value="Cytochrome c oxidase-like, subunit I domain"/>
    <property type="match status" value="1"/>
</dbReference>
<evidence type="ECO:0000313" key="5">
    <source>
        <dbReference type="Proteomes" id="UP001562159"/>
    </source>
</evidence>
<feature type="transmembrane region" description="Helical" evidence="2">
    <location>
        <begin position="313"/>
        <end position="329"/>
    </location>
</feature>